<dbReference type="AlphaFoldDB" id="A0AAP0IBS4"/>
<evidence type="ECO:0000313" key="2">
    <source>
        <dbReference type="Proteomes" id="UP001419268"/>
    </source>
</evidence>
<proteinExistence type="predicted"/>
<comment type="caution">
    <text evidence="1">The sequence shown here is derived from an EMBL/GenBank/DDBJ whole genome shotgun (WGS) entry which is preliminary data.</text>
</comment>
<sequence>MLGGQLSRLPIQLGLVRSWPFFVDDAWIGVDLGDSIEKAVVLQYCHDEKRIGTWKENPILPLEPYERAVASFLAKLIDDKVSVYYRQSREIDFFMKSHLIDVGLATKNGCQLRRGPSTKIATGVATGIVAILLAGKPRPGPFFLGHVAKRTRHDRKRRATCEKATGLPRR</sequence>
<dbReference type="EMBL" id="JBBNAG010000008">
    <property type="protein sequence ID" value="KAK9112172.1"/>
    <property type="molecule type" value="Genomic_DNA"/>
</dbReference>
<protein>
    <submittedName>
        <fullName evidence="1">Uncharacterized protein</fullName>
    </submittedName>
</protein>
<name>A0AAP0IBS4_9MAGN</name>
<organism evidence="1 2">
    <name type="scientific">Stephania cephalantha</name>
    <dbReference type="NCBI Taxonomy" id="152367"/>
    <lineage>
        <taxon>Eukaryota</taxon>
        <taxon>Viridiplantae</taxon>
        <taxon>Streptophyta</taxon>
        <taxon>Embryophyta</taxon>
        <taxon>Tracheophyta</taxon>
        <taxon>Spermatophyta</taxon>
        <taxon>Magnoliopsida</taxon>
        <taxon>Ranunculales</taxon>
        <taxon>Menispermaceae</taxon>
        <taxon>Menispermoideae</taxon>
        <taxon>Cissampelideae</taxon>
        <taxon>Stephania</taxon>
    </lineage>
</organism>
<accession>A0AAP0IBS4</accession>
<dbReference type="Proteomes" id="UP001419268">
    <property type="component" value="Unassembled WGS sequence"/>
</dbReference>
<evidence type="ECO:0000313" key="1">
    <source>
        <dbReference type="EMBL" id="KAK9112172.1"/>
    </source>
</evidence>
<reference evidence="1 2" key="1">
    <citation type="submission" date="2024-01" db="EMBL/GenBank/DDBJ databases">
        <title>Genome assemblies of Stephania.</title>
        <authorList>
            <person name="Yang L."/>
        </authorList>
    </citation>
    <scope>NUCLEOTIDE SEQUENCE [LARGE SCALE GENOMIC DNA]</scope>
    <source>
        <strain evidence="1">JXDWG</strain>
        <tissue evidence="1">Leaf</tissue>
    </source>
</reference>
<keyword evidence="2" id="KW-1185">Reference proteome</keyword>
<gene>
    <name evidence="1" type="ORF">Scep_019691</name>
</gene>